<keyword evidence="4 8" id="KW-0812">Transmembrane</keyword>
<dbReference type="Proteomes" id="UP000887229">
    <property type="component" value="Unassembled WGS sequence"/>
</dbReference>
<protein>
    <recommendedName>
        <fullName evidence="9">Wax synthase domain-containing protein</fullName>
    </recommendedName>
</protein>
<dbReference type="PANTHER" id="PTHR31595">
    <property type="entry name" value="LONG-CHAIN-ALCOHOL O-FATTY-ACYLTRANSFERASE 3-RELATED"/>
    <property type="match status" value="1"/>
</dbReference>
<dbReference type="PANTHER" id="PTHR31595:SF67">
    <property type="entry name" value="WAX SYNTHASE DOMAIN-CONTAINING PROTEIN"/>
    <property type="match status" value="1"/>
</dbReference>
<gene>
    <name evidence="10" type="ORF">F5Z01DRAFT_438203</name>
</gene>
<dbReference type="GO" id="GO:0006629">
    <property type="term" value="P:lipid metabolic process"/>
    <property type="evidence" value="ECO:0007669"/>
    <property type="project" value="InterPro"/>
</dbReference>
<feature type="transmembrane region" description="Helical" evidence="8">
    <location>
        <begin position="297"/>
        <end position="317"/>
    </location>
</feature>
<accession>A0A9P8CJT9</accession>
<evidence type="ECO:0000313" key="10">
    <source>
        <dbReference type="EMBL" id="KAG9249824.1"/>
    </source>
</evidence>
<dbReference type="InterPro" id="IPR044851">
    <property type="entry name" value="Wax_synthase"/>
</dbReference>
<evidence type="ECO:0000256" key="2">
    <source>
        <dbReference type="ARBA" id="ARBA00007282"/>
    </source>
</evidence>
<comment type="caution">
    <text evidence="10">The sequence shown here is derived from an EMBL/GenBank/DDBJ whole genome shotgun (WGS) entry which is preliminary data.</text>
</comment>
<dbReference type="GO" id="GO:0008374">
    <property type="term" value="F:O-acyltransferase activity"/>
    <property type="evidence" value="ECO:0007669"/>
    <property type="project" value="InterPro"/>
</dbReference>
<comment type="similarity">
    <text evidence="2">Belongs to the wax synthase family.</text>
</comment>
<evidence type="ECO:0000256" key="5">
    <source>
        <dbReference type="ARBA" id="ARBA00022989"/>
    </source>
</evidence>
<evidence type="ECO:0000256" key="3">
    <source>
        <dbReference type="ARBA" id="ARBA00022679"/>
    </source>
</evidence>
<dbReference type="EMBL" id="MU251289">
    <property type="protein sequence ID" value="KAG9249824.1"/>
    <property type="molecule type" value="Genomic_DNA"/>
</dbReference>
<evidence type="ECO:0000256" key="7">
    <source>
        <dbReference type="SAM" id="MobiDB-lite"/>
    </source>
</evidence>
<keyword evidence="6 8" id="KW-0472">Membrane</keyword>
<evidence type="ECO:0000313" key="11">
    <source>
        <dbReference type="Proteomes" id="UP000887229"/>
    </source>
</evidence>
<evidence type="ECO:0000256" key="6">
    <source>
        <dbReference type="ARBA" id="ARBA00023136"/>
    </source>
</evidence>
<evidence type="ECO:0000256" key="4">
    <source>
        <dbReference type="ARBA" id="ARBA00022692"/>
    </source>
</evidence>
<keyword evidence="5 8" id="KW-1133">Transmembrane helix</keyword>
<dbReference type="AlphaFoldDB" id="A0A9P8CJT9"/>
<comment type="subcellular location">
    <subcellularLocation>
        <location evidence="1">Membrane</location>
        <topology evidence="1">Multi-pass membrane protein</topology>
    </subcellularLocation>
</comment>
<name>A0A9P8CJT9_9HYPO</name>
<feature type="transmembrane region" description="Helical" evidence="8">
    <location>
        <begin position="242"/>
        <end position="263"/>
    </location>
</feature>
<feature type="transmembrane region" description="Helical" evidence="8">
    <location>
        <begin position="388"/>
        <end position="408"/>
    </location>
</feature>
<feature type="transmembrane region" description="Helical" evidence="8">
    <location>
        <begin position="92"/>
        <end position="114"/>
    </location>
</feature>
<dbReference type="OrthoDB" id="2796277at2759"/>
<keyword evidence="11" id="KW-1185">Reference proteome</keyword>
<sequence length="532" mass="60715">MSLVDAPVGGLADAVRALHRASYKLALAAQTHHPLVLPYSLLGPFIVPTLFLAIPHSAERHPWRWRARWLVVAWVIWFDADIIRTTKSGNMAVGYANGLMAFWGVISTMNVLIWRNAQRDAARIVPVQPRPPIRQTEKQPAENGIRQRKGQGRSDQVEHEQPVEYVWQPFPEQGTFGERLNWALDMTTNFRFAGWNWSISAIPRPKIPSHGSIEPNTPADLSSLPVVTPMGYRRRLTESSFVRSRLLTASIMYLILDFLAVHMTKDPYFILGPDHPATSILPLPWYLDGLPLWGLRIYRQIFSLAGIISAISGVFNLNDLMQYYMMGHLFPARGELWQHSSTFGSFSQVLERGLAGWWGGWWHQTFRSQFSAPARFLVREGYLEHGSLAAVVVALVVSFAQSGLLHAMGSISSIPEDTKVWRAPAFFSLQIVGVLIQYAVEIGVQRRTGIRVPRRAAQGLRFLFTMAWLHWTSDFLVHDLAGSGIWLLEPVPFSFFRMLGFGRESDRWWRWDEWHRPGWYTGRHWWQSGISL</sequence>
<feature type="transmembrane region" description="Helical" evidence="8">
    <location>
        <begin position="420"/>
        <end position="440"/>
    </location>
</feature>
<evidence type="ECO:0000259" key="9">
    <source>
        <dbReference type="Pfam" id="PF13813"/>
    </source>
</evidence>
<dbReference type="Pfam" id="PF13813">
    <property type="entry name" value="MBOAT_2"/>
    <property type="match status" value="1"/>
</dbReference>
<reference evidence="10" key="1">
    <citation type="journal article" date="2021" name="IMA Fungus">
        <title>Genomic characterization of three marine fungi, including Emericellopsis atlantica sp. nov. with signatures of a generalist lifestyle and marine biomass degradation.</title>
        <authorList>
            <person name="Hagestad O.C."/>
            <person name="Hou L."/>
            <person name="Andersen J.H."/>
            <person name="Hansen E.H."/>
            <person name="Altermark B."/>
            <person name="Li C."/>
            <person name="Kuhnert E."/>
            <person name="Cox R.J."/>
            <person name="Crous P.W."/>
            <person name="Spatafora J.W."/>
            <person name="Lail K."/>
            <person name="Amirebrahimi M."/>
            <person name="Lipzen A."/>
            <person name="Pangilinan J."/>
            <person name="Andreopoulos W."/>
            <person name="Hayes R.D."/>
            <person name="Ng V."/>
            <person name="Grigoriev I.V."/>
            <person name="Jackson S.A."/>
            <person name="Sutton T.D.S."/>
            <person name="Dobson A.D.W."/>
            <person name="Rama T."/>
        </authorList>
    </citation>
    <scope>NUCLEOTIDE SEQUENCE</scope>
    <source>
        <strain evidence="10">TS7</strain>
    </source>
</reference>
<dbReference type="GeneID" id="70290652"/>
<proteinExistence type="inferred from homology"/>
<feature type="transmembrane region" description="Helical" evidence="8">
    <location>
        <begin position="67"/>
        <end position="86"/>
    </location>
</feature>
<evidence type="ECO:0000256" key="1">
    <source>
        <dbReference type="ARBA" id="ARBA00004141"/>
    </source>
</evidence>
<feature type="transmembrane region" description="Helical" evidence="8">
    <location>
        <begin position="36"/>
        <end position="55"/>
    </location>
</feature>
<feature type="domain" description="Wax synthase" evidence="9">
    <location>
        <begin position="341"/>
        <end position="427"/>
    </location>
</feature>
<dbReference type="InterPro" id="IPR032805">
    <property type="entry name" value="Wax_synthase_dom"/>
</dbReference>
<dbReference type="GO" id="GO:0016020">
    <property type="term" value="C:membrane"/>
    <property type="evidence" value="ECO:0007669"/>
    <property type="project" value="UniProtKB-SubCell"/>
</dbReference>
<keyword evidence="3" id="KW-0808">Transferase</keyword>
<dbReference type="RefSeq" id="XP_046113748.1">
    <property type="nucleotide sequence ID" value="XM_046259749.1"/>
</dbReference>
<feature type="region of interest" description="Disordered" evidence="7">
    <location>
        <begin position="128"/>
        <end position="158"/>
    </location>
</feature>
<evidence type="ECO:0000256" key="8">
    <source>
        <dbReference type="SAM" id="Phobius"/>
    </source>
</evidence>
<organism evidence="10 11">
    <name type="scientific">Emericellopsis atlantica</name>
    <dbReference type="NCBI Taxonomy" id="2614577"/>
    <lineage>
        <taxon>Eukaryota</taxon>
        <taxon>Fungi</taxon>
        <taxon>Dikarya</taxon>
        <taxon>Ascomycota</taxon>
        <taxon>Pezizomycotina</taxon>
        <taxon>Sordariomycetes</taxon>
        <taxon>Hypocreomycetidae</taxon>
        <taxon>Hypocreales</taxon>
        <taxon>Bionectriaceae</taxon>
        <taxon>Emericellopsis</taxon>
    </lineage>
</organism>